<organism evidence="2 3">
    <name type="scientific">Jimgerdemannia flammicorona</name>
    <dbReference type="NCBI Taxonomy" id="994334"/>
    <lineage>
        <taxon>Eukaryota</taxon>
        <taxon>Fungi</taxon>
        <taxon>Fungi incertae sedis</taxon>
        <taxon>Mucoromycota</taxon>
        <taxon>Mucoromycotina</taxon>
        <taxon>Endogonomycetes</taxon>
        <taxon>Endogonales</taxon>
        <taxon>Endogonaceae</taxon>
        <taxon>Jimgerdemannia</taxon>
    </lineage>
</organism>
<dbReference type="EMBL" id="RBNJ01011022">
    <property type="protein sequence ID" value="RUS26189.1"/>
    <property type="molecule type" value="Genomic_DNA"/>
</dbReference>
<comment type="caution">
    <text evidence="2">The sequence shown here is derived from an EMBL/GenBank/DDBJ whole genome shotgun (WGS) entry which is preliminary data.</text>
</comment>
<keyword evidence="3" id="KW-1185">Reference proteome</keyword>
<dbReference type="Proteomes" id="UP000274822">
    <property type="component" value="Unassembled WGS sequence"/>
</dbReference>
<evidence type="ECO:0000313" key="2">
    <source>
        <dbReference type="EMBL" id="RUS26189.1"/>
    </source>
</evidence>
<dbReference type="SUPFAM" id="SSF47769">
    <property type="entry name" value="SAM/Pointed domain"/>
    <property type="match status" value="1"/>
</dbReference>
<feature type="region of interest" description="Disordered" evidence="1">
    <location>
        <begin position="1"/>
        <end position="31"/>
    </location>
</feature>
<reference evidence="2 3" key="1">
    <citation type="journal article" date="2018" name="New Phytol.">
        <title>Phylogenomics of Endogonaceae and evolution of mycorrhizas within Mucoromycota.</title>
        <authorList>
            <person name="Chang Y."/>
            <person name="Desiro A."/>
            <person name="Na H."/>
            <person name="Sandor L."/>
            <person name="Lipzen A."/>
            <person name="Clum A."/>
            <person name="Barry K."/>
            <person name="Grigoriev I.V."/>
            <person name="Martin F.M."/>
            <person name="Stajich J.E."/>
            <person name="Smith M.E."/>
            <person name="Bonito G."/>
            <person name="Spatafora J.W."/>
        </authorList>
    </citation>
    <scope>NUCLEOTIDE SEQUENCE [LARGE SCALE GENOMIC DNA]</scope>
    <source>
        <strain evidence="2 3">AD002</strain>
    </source>
</reference>
<dbReference type="Gene3D" id="1.10.150.50">
    <property type="entry name" value="Transcription Factor, Ets-1"/>
    <property type="match status" value="1"/>
</dbReference>
<gene>
    <name evidence="2" type="ORF">BC938DRAFT_471107</name>
</gene>
<protein>
    <recommendedName>
        <fullName evidence="4">SAM domain-containing protein</fullName>
    </recommendedName>
</protein>
<evidence type="ECO:0000313" key="3">
    <source>
        <dbReference type="Proteomes" id="UP000274822"/>
    </source>
</evidence>
<dbReference type="InterPro" id="IPR013761">
    <property type="entry name" value="SAM/pointed_sf"/>
</dbReference>
<proteinExistence type="predicted"/>
<evidence type="ECO:0008006" key="4">
    <source>
        <dbReference type="Google" id="ProtNLM"/>
    </source>
</evidence>
<sequence>MSSPTETHGDEIEASTSSSKAAQPLTTDGINKWNTDQVIQHLQAKFPGDFDNEDLEVLQKRKIRGRAFLKLTEEKLMTHGMEPGQAIQHLSDAY</sequence>
<dbReference type="AlphaFoldDB" id="A0A433Q8W1"/>
<name>A0A433Q8W1_9FUNG</name>
<accession>A0A433Q8W1</accession>
<feature type="compositionally biased region" description="Polar residues" evidence="1">
    <location>
        <begin position="14"/>
        <end position="31"/>
    </location>
</feature>
<evidence type="ECO:0000256" key="1">
    <source>
        <dbReference type="SAM" id="MobiDB-lite"/>
    </source>
</evidence>